<dbReference type="OrthoDB" id="2854648at2"/>
<dbReference type="KEGG" id="saca:FFV09_12370"/>
<sequence>MLHLEGRALQEIADILHQTRQTIGEYVCRYPNGGLSKLKLYHSPGKPLLHTPQKKKQLAEALKNQIADDLGFEVKGT</sequence>
<gene>
    <name evidence="1" type="ORF">FFV09_12370</name>
</gene>
<reference evidence="1 2" key="1">
    <citation type="submission" date="2019-06" db="EMBL/GenBank/DDBJ databases">
        <title>Saccharibacillus brassicae sp. nov., an endophytic bacterium isolated from Chinese cabbage seeds (Brassica pekinensis).</title>
        <authorList>
            <person name="Jiang L."/>
            <person name="Lee J."/>
            <person name="Kim S.W."/>
        </authorList>
    </citation>
    <scope>NUCLEOTIDE SEQUENCE [LARGE SCALE GENOMIC DNA]</scope>
    <source>
        <strain evidence="2">KCTC 43072 / ATSA2</strain>
    </source>
</reference>
<organism evidence="1 2">
    <name type="scientific">Saccharibacillus brassicae</name>
    <dbReference type="NCBI Taxonomy" id="2583377"/>
    <lineage>
        <taxon>Bacteria</taxon>
        <taxon>Bacillati</taxon>
        <taxon>Bacillota</taxon>
        <taxon>Bacilli</taxon>
        <taxon>Bacillales</taxon>
        <taxon>Paenibacillaceae</taxon>
        <taxon>Saccharibacillus</taxon>
    </lineage>
</organism>
<evidence type="ECO:0000313" key="1">
    <source>
        <dbReference type="EMBL" id="QDH21565.1"/>
    </source>
</evidence>
<dbReference type="Proteomes" id="UP000316968">
    <property type="component" value="Chromosome"/>
</dbReference>
<name>A0A4Y6UZX5_SACBS</name>
<evidence type="ECO:0000313" key="2">
    <source>
        <dbReference type="Proteomes" id="UP000316968"/>
    </source>
</evidence>
<dbReference type="AlphaFoldDB" id="A0A4Y6UZX5"/>
<protein>
    <submittedName>
        <fullName evidence="1">Helix-turn-helix domain-containing protein</fullName>
    </submittedName>
</protein>
<accession>A0A4Y6UZX5</accession>
<proteinExistence type="predicted"/>
<dbReference type="RefSeq" id="WP_141448110.1">
    <property type="nucleotide sequence ID" value="NZ_CP041217.1"/>
</dbReference>
<keyword evidence="2" id="KW-1185">Reference proteome</keyword>
<dbReference type="EMBL" id="CP041217">
    <property type="protein sequence ID" value="QDH21565.1"/>
    <property type="molecule type" value="Genomic_DNA"/>
</dbReference>